<organism evidence="15 16">
    <name type="scientific">Trametes pubescens</name>
    <name type="common">White-rot fungus</name>
    <dbReference type="NCBI Taxonomy" id="154538"/>
    <lineage>
        <taxon>Eukaryota</taxon>
        <taxon>Fungi</taxon>
        <taxon>Dikarya</taxon>
        <taxon>Basidiomycota</taxon>
        <taxon>Agaricomycotina</taxon>
        <taxon>Agaricomycetes</taxon>
        <taxon>Polyporales</taxon>
        <taxon>Polyporaceae</taxon>
        <taxon>Trametes</taxon>
    </lineage>
</organism>
<reference evidence="15 16" key="1">
    <citation type="submission" date="2016-10" db="EMBL/GenBank/DDBJ databases">
        <title>Genome sequence of the basidiomycete white-rot fungus Trametes pubescens.</title>
        <authorList>
            <person name="Makela M.R."/>
            <person name="Granchi Z."/>
            <person name="Peng M."/>
            <person name="De Vries R.P."/>
            <person name="Grigoriev I."/>
            <person name="Riley R."/>
            <person name="Hilden K."/>
        </authorList>
    </citation>
    <scope>NUCLEOTIDE SEQUENCE [LARGE SCALE GENOMIC DNA]</scope>
    <source>
        <strain evidence="15 16">FBCC735</strain>
    </source>
</reference>
<dbReference type="OMA" id="HIYESTI"/>
<evidence type="ECO:0000256" key="12">
    <source>
        <dbReference type="RuleBase" id="RU366040"/>
    </source>
</evidence>
<evidence type="ECO:0000259" key="14">
    <source>
        <dbReference type="Pfam" id="PF08407"/>
    </source>
</evidence>
<comment type="subcellular location">
    <subcellularLocation>
        <location evidence="1 12">Cell membrane</location>
        <topology evidence="1 12">Multi-pass membrane protein</topology>
    </subcellularLocation>
</comment>
<feature type="region of interest" description="Disordered" evidence="13">
    <location>
        <begin position="1"/>
        <end position="127"/>
    </location>
</feature>
<evidence type="ECO:0000256" key="3">
    <source>
        <dbReference type="ARBA" id="ARBA00022475"/>
    </source>
</evidence>
<evidence type="ECO:0000256" key="6">
    <source>
        <dbReference type="ARBA" id="ARBA00022692"/>
    </source>
</evidence>
<comment type="function">
    <text evidence="10 12">Polymerizes chitin, a structural polymer of the cell wall and septum, by transferring the sugar moiety of UDP-GlcNAc to the non-reducing end of the growing chitin polymer.</text>
</comment>
<evidence type="ECO:0000256" key="13">
    <source>
        <dbReference type="SAM" id="MobiDB-lite"/>
    </source>
</evidence>
<dbReference type="InterPro" id="IPR013616">
    <property type="entry name" value="Chitin_synth_N"/>
</dbReference>
<keyword evidence="6" id="KW-0812">Transmembrane</keyword>
<feature type="domain" description="Chitin synthase N-terminal" evidence="14">
    <location>
        <begin position="129"/>
        <end position="198"/>
    </location>
</feature>
<evidence type="ECO:0000256" key="9">
    <source>
        <dbReference type="ARBA" id="ARBA00023316"/>
    </source>
</evidence>
<evidence type="ECO:0000256" key="5">
    <source>
        <dbReference type="ARBA" id="ARBA00022679"/>
    </source>
</evidence>
<dbReference type="GO" id="GO:0006031">
    <property type="term" value="P:chitin biosynthetic process"/>
    <property type="evidence" value="ECO:0007669"/>
    <property type="project" value="UniProtKB-UniRule"/>
</dbReference>
<dbReference type="Proteomes" id="UP000184267">
    <property type="component" value="Unassembled WGS sequence"/>
</dbReference>
<evidence type="ECO:0000256" key="2">
    <source>
        <dbReference type="ARBA" id="ARBA00012543"/>
    </source>
</evidence>
<name>A0A1M2V8N3_TRAPU</name>
<dbReference type="GO" id="GO:0004100">
    <property type="term" value="F:chitin synthase activity"/>
    <property type="evidence" value="ECO:0007669"/>
    <property type="project" value="UniProtKB-UniRule"/>
</dbReference>
<evidence type="ECO:0000256" key="10">
    <source>
        <dbReference type="ARBA" id="ARBA00024009"/>
    </source>
</evidence>
<evidence type="ECO:0000256" key="11">
    <source>
        <dbReference type="ARBA" id="ARBA00048014"/>
    </source>
</evidence>
<dbReference type="GO" id="GO:0005886">
    <property type="term" value="C:plasma membrane"/>
    <property type="evidence" value="ECO:0007669"/>
    <property type="project" value="UniProtKB-SubCell"/>
</dbReference>
<dbReference type="EC" id="2.4.1.16" evidence="2 12"/>
<comment type="caution">
    <text evidence="15">The sequence shown here is derived from an EMBL/GenBank/DDBJ whole genome shotgun (WGS) entry which is preliminary data.</text>
</comment>
<evidence type="ECO:0000313" key="16">
    <source>
        <dbReference type="Proteomes" id="UP000184267"/>
    </source>
</evidence>
<feature type="compositionally biased region" description="Basic and acidic residues" evidence="13">
    <location>
        <begin position="24"/>
        <end position="33"/>
    </location>
</feature>
<feature type="compositionally biased region" description="Basic and acidic residues" evidence="13">
    <location>
        <begin position="1"/>
        <end position="15"/>
    </location>
</feature>
<evidence type="ECO:0000256" key="8">
    <source>
        <dbReference type="ARBA" id="ARBA00023136"/>
    </source>
</evidence>
<dbReference type="PANTHER" id="PTHR22914">
    <property type="entry name" value="CHITIN SYNTHASE"/>
    <property type="match status" value="1"/>
</dbReference>
<dbReference type="InterPro" id="IPR004835">
    <property type="entry name" value="Chitin_synth"/>
</dbReference>
<keyword evidence="16" id="KW-1185">Reference proteome</keyword>
<dbReference type="Pfam" id="PF01644">
    <property type="entry name" value="Chitin_synth_1"/>
    <property type="match status" value="1"/>
</dbReference>
<keyword evidence="4 12" id="KW-0328">Glycosyltransferase</keyword>
<evidence type="ECO:0000313" key="15">
    <source>
        <dbReference type="EMBL" id="OJT03863.1"/>
    </source>
</evidence>
<dbReference type="EMBL" id="MNAD01001590">
    <property type="protein sequence ID" value="OJT03863.1"/>
    <property type="molecule type" value="Genomic_DNA"/>
</dbReference>
<keyword evidence="9 12" id="KW-0961">Cell wall biogenesis/degradation</keyword>
<dbReference type="PANTHER" id="PTHR22914:SF9">
    <property type="entry name" value="CHITIN SYNTHASE 1"/>
    <property type="match status" value="1"/>
</dbReference>
<keyword evidence="7" id="KW-1133">Transmembrane helix</keyword>
<dbReference type="Pfam" id="PF08407">
    <property type="entry name" value="Chitin_synth_1N"/>
    <property type="match status" value="1"/>
</dbReference>
<keyword evidence="8" id="KW-0472">Membrane</keyword>
<proteinExistence type="inferred from homology"/>
<evidence type="ECO:0000256" key="1">
    <source>
        <dbReference type="ARBA" id="ARBA00004651"/>
    </source>
</evidence>
<dbReference type="AlphaFoldDB" id="A0A1M2V8N3"/>
<evidence type="ECO:0000256" key="7">
    <source>
        <dbReference type="ARBA" id="ARBA00022989"/>
    </source>
</evidence>
<protein>
    <recommendedName>
        <fullName evidence="2 12">Chitin synthase</fullName>
        <ecNumber evidence="2 12">2.4.1.16</ecNumber>
    </recommendedName>
</protein>
<comment type="catalytic activity">
    <reaction evidence="11 12">
        <text>[(1-&gt;4)-N-acetyl-beta-D-glucosaminyl](n) + UDP-N-acetyl-alpha-D-glucosamine = [(1-&gt;4)-N-acetyl-beta-D-glucosaminyl](n+1) + UDP + H(+)</text>
        <dbReference type="Rhea" id="RHEA:16637"/>
        <dbReference type="Rhea" id="RHEA-COMP:9593"/>
        <dbReference type="Rhea" id="RHEA-COMP:9595"/>
        <dbReference type="ChEBI" id="CHEBI:15378"/>
        <dbReference type="ChEBI" id="CHEBI:17029"/>
        <dbReference type="ChEBI" id="CHEBI:57705"/>
        <dbReference type="ChEBI" id="CHEBI:58223"/>
        <dbReference type="EC" id="2.4.1.16"/>
    </reaction>
</comment>
<evidence type="ECO:0000256" key="4">
    <source>
        <dbReference type="ARBA" id="ARBA00022676"/>
    </source>
</evidence>
<dbReference type="GO" id="GO:0071555">
    <property type="term" value="P:cell wall organization"/>
    <property type="evidence" value="ECO:0007669"/>
    <property type="project" value="UniProtKB-KW"/>
</dbReference>
<keyword evidence="3 12" id="KW-1003">Cell membrane</keyword>
<dbReference type="GO" id="GO:0030428">
    <property type="term" value="C:cell septum"/>
    <property type="evidence" value="ECO:0007669"/>
    <property type="project" value="TreeGrafter"/>
</dbReference>
<feature type="compositionally biased region" description="Polar residues" evidence="13">
    <location>
        <begin position="50"/>
        <end position="63"/>
    </location>
</feature>
<dbReference type="STRING" id="154538.A0A1M2V8N3"/>
<keyword evidence="5 12" id="KW-0808">Transferase</keyword>
<accession>A0A1M2V8N3</accession>
<sequence length="414" mass="46067">MPRNLEADEAQHGHFNDGYSPYRESLDSADSGHDLSPNVAIKHPPPSPLGQLSNALQTPQLSSHHPPRRLDSNSYASGFPQLRSSPQICPSSSSTRPEAAPPPSGDAIPTADVHGSVKSDNVPESDETGEKVMLVGGNYVLELQMPTKLLAESRFDADREFKTMRYSAATCDPNDYEESGFRLRQVDDEYNLPHRRTELFIVMTMYNEDERMFCGTMAAIVRNIEYLCKQSDWEGGSESGWEKVVVCIVADGRSKIPERTLNAIAAIGAYQKGSFAQSEVQTKPVTAHIYESTIQSYIPLTSEGHLAEKNQQSAVPVQVIFCLKEKNQKKLNSHRWFFNAFGKLLEPEVCVLLDVGTIPEDQAIYHMWKAFRNNANIGGACGEIIASRKAHKWSPLVSAQYFEYKISNILDKAL</sequence>
<gene>
    <name evidence="15" type="ORF">TRAPUB_5454</name>
</gene>
<feature type="compositionally biased region" description="Low complexity" evidence="13">
    <location>
        <begin position="84"/>
        <end position="94"/>
    </location>
</feature>
<dbReference type="OrthoDB" id="26569at2759"/>
<comment type="similarity">
    <text evidence="12">Belongs to the chitin synthase family.</text>
</comment>